<proteinExistence type="predicted"/>
<protein>
    <submittedName>
        <fullName evidence="1">Uncharacterized protein</fullName>
    </submittedName>
</protein>
<organism evidence="1 2">
    <name type="scientific">Leptospira harrisiae</name>
    <dbReference type="NCBI Taxonomy" id="2023189"/>
    <lineage>
        <taxon>Bacteria</taxon>
        <taxon>Pseudomonadati</taxon>
        <taxon>Spirochaetota</taxon>
        <taxon>Spirochaetia</taxon>
        <taxon>Leptospirales</taxon>
        <taxon>Leptospiraceae</taxon>
        <taxon>Leptospira</taxon>
    </lineage>
</organism>
<dbReference type="AlphaFoldDB" id="A0A2N0ANH2"/>
<evidence type="ECO:0000313" key="2">
    <source>
        <dbReference type="Proteomes" id="UP000232145"/>
    </source>
</evidence>
<sequence length="64" mass="7613">MIPLELSWLFFTRSIFPLILKNMIIDHIFEIIDHKLESVKTKLSSLGKKEVQIIIRKFSFSYES</sequence>
<keyword evidence="2" id="KW-1185">Reference proteome</keyword>
<gene>
    <name evidence="1" type="ORF">CH364_06650</name>
</gene>
<dbReference type="Proteomes" id="UP000232145">
    <property type="component" value="Unassembled WGS sequence"/>
</dbReference>
<evidence type="ECO:0000313" key="1">
    <source>
        <dbReference type="EMBL" id="PJZ85866.1"/>
    </source>
</evidence>
<name>A0A2N0ANH2_9LEPT</name>
<reference evidence="1 2" key="1">
    <citation type="submission" date="2017-07" db="EMBL/GenBank/DDBJ databases">
        <title>Leptospira spp. isolated from tropical soils.</title>
        <authorList>
            <person name="Thibeaux R."/>
            <person name="Iraola G."/>
            <person name="Ferres I."/>
            <person name="Bierque E."/>
            <person name="Girault D."/>
            <person name="Soupe-Gilbert M.-E."/>
            <person name="Picardeau M."/>
            <person name="Goarant C."/>
        </authorList>
    </citation>
    <scope>NUCLEOTIDE SEQUENCE [LARGE SCALE GENOMIC DNA]</scope>
    <source>
        <strain evidence="1 2">FH2-B-A1</strain>
    </source>
</reference>
<accession>A0A2N0ANH2</accession>
<dbReference type="EMBL" id="NPDX01000001">
    <property type="protein sequence ID" value="PJZ85866.1"/>
    <property type="molecule type" value="Genomic_DNA"/>
</dbReference>
<comment type="caution">
    <text evidence="1">The sequence shown here is derived from an EMBL/GenBank/DDBJ whole genome shotgun (WGS) entry which is preliminary data.</text>
</comment>